<dbReference type="SUPFAM" id="SSF51261">
    <property type="entry name" value="Duplicated hybrid motif"/>
    <property type="match status" value="1"/>
</dbReference>
<dbReference type="GO" id="GO:0004222">
    <property type="term" value="F:metalloendopeptidase activity"/>
    <property type="evidence" value="ECO:0007669"/>
    <property type="project" value="TreeGrafter"/>
</dbReference>
<evidence type="ECO:0000259" key="9">
    <source>
        <dbReference type="Pfam" id="PF01551"/>
    </source>
</evidence>
<dbReference type="Proteomes" id="UP000583556">
    <property type="component" value="Unassembled WGS sequence"/>
</dbReference>
<keyword evidence="8" id="KW-0732">Signal</keyword>
<name>A0A7Y0G8G1_9SPHN</name>
<dbReference type="Pfam" id="PF01551">
    <property type="entry name" value="Peptidase_M23"/>
    <property type="match status" value="1"/>
</dbReference>
<evidence type="ECO:0000256" key="3">
    <source>
        <dbReference type="ARBA" id="ARBA00022723"/>
    </source>
</evidence>
<dbReference type="CDD" id="cd12797">
    <property type="entry name" value="M23_peptidase"/>
    <property type="match status" value="1"/>
</dbReference>
<evidence type="ECO:0000256" key="7">
    <source>
        <dbReference type="SAM" id="Coils"/>
    </source>
</evidence>
<keyword evidence="3" id="KW-0479">Metal-binding</keyword>
<reference evidence="10 11" key="1">
    <citation type="submission" date="2020-04" db="EMBL/GenBank/DDBJ databases">
        <title>Novosphingobium sp. TW-4 isolated from soil.</title>
        <authorList>
            <person name="Dahal R.H."/>
            <person name="Chaudhary D.K."/>
        </authorList>
    </citation>
    <scope>NUCLEOTIDE SEQUENCE [LARGE SCALE GENOMIC DNA]</scope>
    <source>
        <strain evidence="10 11">TW-4</strain>
    </source>
</reference>
<feature type="domain" description="M23ase beta-sheet core" evidence="9">
    <location>
        <begin position="308"/>
        <end position="396"/>
    </location>
</feature>
<feature type="signal peptide" evidence="8">
    <location>
        <begin position="1"/>
        <end position="21"/>
    </location>
</feature>
<comment type="cofactor">
    <cofactor evidence="1">
        <name>Zn(2+)</name>
        <dbReference type="ChEBI" id="CHEBI:29105"/>
    </cofactor>
</comment>
<proteinExistence type="predicted"/>
<dbReference type="InterPro" id="IPR011055">
    <property type="entry name" value="Dup_hybrid_motif"/>
</dbReference>
<dbReference type="Gene3D" id="2.70.70.10">
    <property type="entry name" value="Glucose Permease (Domain IIA)"/>
    <property type="match status" value="1"/>
</dbReference>
<protein>
    <submittedName>
        <fullName evidence="10">Peptidoglycan DD-metalloendopeptidase family protein</fullName>
    </submittedName>
</protein>
<dbReference type="InterPro" id="IPR016047">
    <property type="entry name" value="M23ase_b-sheet_dom"/>
</dbReference>
<dbReference type="InterPro" id="IPR050570">
    <property type="entry name" value="Cell_wall_metabolism_enzyme"/>
</dbReference>
<dbReference type="EMBL" id="JABBGM010000002">
    <property type="protein sequence ID" value="NML93021.1"/>
    <property type="molecule type" value="Genomic_DNA"/>
</dbReference>
<evidence type="ECO:0000256" key="4">
    <source>
        <dbReference type="ARBA" id="ARBA00022801"/>
    </source>
</evidence>
<gene>
    <name evidence="10" type="ORF">HHL27_04985</name>
</gene>
<keyword evidence="11" id="KW-1185">Reference proteome</keyword>
<feature type="chain" id="PRO_5030800635" evidence="8">
    <location>
        <begin position="22"/>
        <end position="402"/>
    </location>
</feature>
<evidence type="ECO:0000256" key="8">
    <source>
        <dbReference type="SAM" id="SignalP"/>
    </source>
</evidence>
<keyword evidence="4" id="KW-0378">Hydrolase</keyword>
<keyword evidence="2" id="KW-0645">Protease</keyword>
<dbReference type="RefSeq" id="WP_169492288.1">
    <property type="nucleotide sequence ID" value="NZ_JABBGM010000002.1"/>
</dbReference>
<comment type="caution">
    <text evidence="10">The sequence shown here is derived from an EMBL/GenBank/DDBJ whole genome shotgun (WGS) entry which is preliminary data.</text>
</comment>
<dbReference type="PANTHER" id="PTHR21666:SF288">
    <property type="entry name" value="CELL DIVISION PROTEIN YTFB"/>
    <property type="match status" value="1"/>
</dbReference>
<evidence type="ECO:0000313" key="10">
    <source>
        <dbReference type="EMBL" id="NML93021.1"/>
    </source>
</evidence>
<evidence type="ECO:0000256" key="6">
    <source>
        <dbReference type="ARBA" id="ARBA00023049"/>
    </source>
</evidence>
<keyword evidence="6" id="KW-0482">Metalloprotease</keyword>
<dbReference type="GO" id="GO:0006508">
    <property type="term" value="P:proteolysis"/>
    <property type="evidence" value="ECO:0007669"/>
    <property type="project" value="UniProtKB-KW"/>
</dbReference>
<accession>A0A7Y0G8G1</accession>
<evidence type="ECO:0000256" key="2">
    <source>
        <dbReference type="ARBA" id="ARBA00022670"/>
    </source>
</evidence>
<feature type="coiled-coil region" evidence="7">
    <location>
        <begin position="39"/>
        <end position="101"/>
    </location>
</feature>
<organism evidence="10 11">
    <name type="scientific">Novosphingobium olei</name>
    <dbReference type="NCBI Taxonomy" id="2728851"/>
    <lineage>
        <taxon>Bacteria</taxon>
        <taxon>Pseudomonadati</taxon>
        <taxon>Pseudomonadota</taxon>
        <taxon>Alphaproteobacteria</taxon>
        <taxon>Sphingomonadales</taxon>
        <taxon>Sphingomonadaceae</taxon>
        <taxon>Novosphingobium</taxon>
    </lineage>
</organism>
<evidence type="ECO:0000256" key="1">
    <source>
        <dbReference type="ARBA" id="ARBA00001947"/>
    </source>
</evidence>
<dbReference type="PANTHER" id="PTHR21666">
    <property type="entry name" value="PEPTIDASE-RELATED"/>
    <property type="match status" value="1"/>
</dbReference>
<keyword evidence="5" id="KW-0862">Zinc</keyword>
<dbReference type="GO" id="GO:0046872">
    <property type="term" value="F:metal ion binding"/>
    <property type="evidence" value="ECO:0007669"/>
    <property type="project" value="UniProtKB-KW"/>
</dbReference>
<dbReference type="AlphaFoldDB" id="A0A7Y0G8G1"/>
<sequence length="402" mass="42087">MTSRAALLLLSACLAPLVAWAAFGQAAPYGSSAEAGNALREASQALAMAEARAERLDRQARQSRAEAERTAAEIAATAARIQQSEAEIRLAQAQAVAIDRQRDALRLRMAARQEPVVQLTAALEMIARRPLAFSLMRTQSLRDTVYLRAVLESVAPEVHRRTAALRGEILRGRALKQSAQAAAARLKAGEAALARRRSELVALESRQRVAARASQGSASREADRALALAEETRDLSALVGRLEADGALRAQLAALPGPVQRPARPGDVLVADPIATAPSAEARFSWIAPLGGRIVTGFGEATQAGAARGLTFAPSPGAQVVAPAAGRIAFAGPYRGFGRIVIIEHDGGWSSLVTDLGNLTVAVGDRVLQGSPLGSAGAGRQTVTVELRKDGQPVNPLTVTQG</sequence>
<keyword evidence="7" id="KW-0175">Coiled coil</keyword>
<evidence type="ECO:0000256" key="5">
    <source>
        <dbReference type="ARBA" id="ARBA00022833"/>
    </source>
</evidence>
<evidence type="ECO:0000313" key="11">
    <source>
        <dbReference type="Proteomes" id="UP000583556"/>
    </source>
</evidence>